<name>A0A9D8PZ68_9GAMM</name>
<organism evidence="1 2">
    <name type="scientific">Stenotrophomonas nitritireducens</name>
    <dbReference type="NCBI Taxonomy" id="83617"/>
    <lineage>
        <taxon>Bacteria</taxon>
        <taxon>Pseudomonadati</taxon>
        <taxon>Pseudomonadota</taxon>
        <taxon>Gammaproteobacteria</taxon>
        <taxon>Lysobacterales</taxon>
        <taxon>Lysobacteraceae</taxon>
        <taxon>Stenotrophomonas</taxon>
    </lineage>
</organism>
<comment type="caution">
    <text evidence="1">The sequence shown here is derived from an EMBL/GenBank/DDBJ whole genome shotgun (WGS) entry which is preliminary data.</text>
</comment>
<proteinExistence type="predicted"/>
<sequence length="350" mass="38376">LRTRLAALFSPIRIPLGGAEMPRKGDRHSLFDRRQWVVPRASCQYRQQDFSNLPARQRPAAAKLVARQHAPAPGLPVHIVWCGSVAHFWTWVPGDEQEALSGVGNWLPESVLLPPPPSDGARLLQTLRGYEGQLWQGGVLVASQWWQGPPALDVWQRFLRGASTAAVPAEVPVAEQRPWSDKPWGKAQRSIADGAARERMAWTALLLLGVAAVGWQLAALQRWSNAQHEISAQLDMARAQAAPVLAARDRAEAARTQVQQLLELGQGVNDYVLMADIAAALPEGSQFMAWRREPGKVRLNVRSAETDPRTFVNAFSALPQLATVTATPLDGGLMQLEFTLSTGETPEDAR</sequence>
<feature type="non-terminal residue" evidence="1">
    <location>
        <position position="1"/>
    </location>
</feature>
<evidence type="ECO:0000313" key="2">
    <source>
        <dbReference type="Proteomes" id="UP000664815"/>
    </source>
</evidence>
<reference evidence="1" key="1">
    <citation type="submission" date="2021-02" db="EMBL/GenBank/DDBJ databases">
        <title>Thiocyanate and organic carbon inputs drive convergent selection for specific autotrophic Afipia and Thiobacillus strains within complex microbiomes.</title>
        <authorList>
            <person name="Huddy R.J."/>
            <person name="Sachdeva R."/>
            <person name="Kadzinga F."/>
            <person name="Kantor R.S."/>
            <person name="Harrison S.T.L."/>
            <person name="Banfield J.F."/>
        </authorList>
    </citation>
    <scope>NUCLEOTIDE SEQUENCE</scope>
    <source>
        <strain evidence="1">SCN18_10_11_15_R1_P_69_7</strain>
    </source>
</reference>
<gene>
    <name evidence="1" type="ORF">J0H45_02450</name>
</gene>
<dbReference type="EMBL" id="JAFKMG010000263">
    <property type="protein sequence ID" value="MBN8798209.1"/>
    <property type="molecule type" value="Genomic_DNA"/>
</dbReference>
<protein>
    <submittedName>
        <fullName evidence="1">Uncharacterized protein</fullName>
    </submittedName>
</protein>
<dbReference type="Proteomes" id="UP000664815">
    <property type="component" value="Unassembled WGS sequence"/>
</dbReference>
<dbReference type="AlphaFoldDB" id="A0A9D8PZ68"/>
<accession>A0A9D8PZ68</accession>
<evidence type="ECO:0000313" key="1">
    <source>
        <dbReference type="EMBL" id="MBN8798209.1"/>
    </source>
</evidence>